<keyword evidence="4" id="KW-1185">Reference proteome</keyword>
<dbReference type="Pfam" id="PF00015">
    <property type="entry name" value="MCPsignal"/>
    <property type="match status" value="1"/>
</dbReference>
<dbReference type="InterPro" id="IPR004089">
    <property type="entry name" value="MCPsignal_dom"/>
</dbReference>
<dbReference type="RefSeq" id="WP_102243540.1">
    <property type="nucleotide sequence ID" value="NZ_CP025704.1"/>
</dbReference>
<dbReference type="SMART" id="SM00283">
    <property type="entry name" value="MA"/>
    <property type="match status" value="1"/>
</dbReference>
<comment type="similarity">
    <text evidence="2">Belongs to the methyl-accepting chemotaxis (MCP) protein family.</text>
</comment>
<dbReference type="GO" id="GO:0005886">
    <property type="term" value="C:plasma membrane"/>
    <property type="evidence" value="ECO:0007669"/>
    <property type="project" value="TreeGrafter"/>
</dbReference>
<name>A0A2K9NRV6_BACTC</name>
<proteinExistence type="inferred from homology"/>
<dbReference type="Proteomes" id="UP000235584">
    <property type="component" value="Chromosome"/>
</dbReference>
<evidence type="ECO:0000256" key="2">
    <source>
        <dbReference type="ARBA" id="ARBA00029447"/>
    </source>
</evidence>
<gene>
    <name evidence="3" type="ORF">C0V70_09055</name>
</gene>
<dbReference type="PANTHER" id="PTHR43531">
    <property type="entry name" value="PROTEIN ICFG"/>
    <property type="match status" value="1"/>
</dbReference>
<dbReference type="Pfam" id="PF11845">
    <property type="entry name" value="Tll0287-like"/>
    <property type="match status" value="1"/>
</dbReference>
<dbReference type="GO" id="GO:0007165">
    <property type="term" value="P:signal transduction"/>
    <property type="evidence" value="ECO:0007669"/>
    <property type="project" value="InterPro"/>
</dbReference>
<dbReference type="InterPro" id="IPR021796">
    <property type="entry name" value="Tll0287-like_dom"/>
</dbReference>
<organism evidence="3 4">
    <name type="scientific">Bacteriovorax stolpii</name>
    <name type="common">Bdellovibrio stolpii</name>
    <dbReference type="NCBI Taxonomy" id="960"/>
    <lineage>
        <taxon>Bacteria</taxon>
        <taxon>Pseudomonadati</taxon>
        <taxon>Bdellovibrionota</taxon>
        <taxon>Bacteriovoracia</taxon>
        <taxon>Bacteriovoracales</taxon>
        <taxon>Bacteriovoracaceae</taxon>
        <taxon>Bacteriovorax</taxon>
    </lineage>
</organism>
<dbReference type="KEGG" id="bsto:C0V70_09055"/>
<sequence>MKSYQHFKFSTKILLIVGISCLICSGTSIGMALYFAHADLKKGIEEKAATIHSRLEAATEFVALQGGLKPIVERMKGKYKSDTEMSDNDKLEVLKQVPIFAAMKIGAKDAEAEGYSFRVFSDEPRKKENMATDFELSIFKKFQENKELKKYVHDDGDSITVYRPVRLSESQGCMTCHGAPATSPWGNGKDILGYKMENWSDGKLHGVFAIKTDINKIAALREVDKNNLKTVLFGLVPIVVAIALAFMLIKGSLDNLKKVAEILSGVSSNVASTSQQMKSNSTDLSQSNVEQTASLQQTAASLEEVGAMIKKTSDYAGSTSKASSISREKAEKGSDIVEKMIHSMEEINHSNENIRSEIDHSNQEFSEIVKLIHDIGNKTKVINDIVFQTKLLSFNASVEAARAGENGKGFAVVAEEIGNLARVSGEAATEISGMLDNSIQTVERIVHDTKVKVDKLLTEGKTKVEYGSSVARDCGEILEEIVSNVKVTSNMALEISNASVEQSQGISEITKAMGQLDVVTQDNTHTSQELSSVADNLNNDAIELEKVVSDLLKTVNGAA</sequence>
<dbReference type="EMBL" id="CP025704">
    <property type="protein sequence ID" value="AUN98249.1"/>
    <property type="molecule type" value="Genomic_DNA"/>
</dbReference>
<evidence type="ECO:0000313" key="4">
    <source>
        <dbReference type="Proteomes" id="UP000235584"/>
    </source>
</evidence>
<accession>A0A2K9NRV6</accession>
<evidence type="ECO:0000256" key="1">
    <source>
        <dbReference type="ARBA" id="ARBA00022500"/>
    </source>
</evidence>
<dbReference type="PROSITE" id="PS50111">
    <property type="entry name" value="CHEMOTAXIS_TRANSDUC_2"/>
    <property type="match status" value="1"/>
</dbReference>
<evidence type="ECO:0000313" key="3">
    <source>
        <dbReference type="EMBL" id="AUN98249.1"/>
    </source>
</evidence>
<keyword evidence="1" id="KW-0145">Chemotaxis</keyword>
<reference evidence="3 4" key="1">
    <citation type="submission" date="2018-01" db="EMBL/GenBank/DDBJ databases">
        <title>Complete genome sequence of Bacteriovorax stolpii DSM12778.</title>
        <authorList>
            <person name="Tang B."/>
            <person name="Chang J."/>
        </authorList>
    </citation>
    <scope>NUCLEOTIDE SEQUENCE [LARGE SCALE GENOMIC DNA]</scope>
    <source>
        <strain evidence="3 4">DSM 12778</strain>
    </source>
</reference>
<dbReference type="AlphaFoldDB" id="A0A2K9NRV6"/>
<dbReference type="InterPro" id="IPR051310">
    <property type="entry name" value="MCP_chemotaxis"/>
</dbReference>
<dbReference type="SUPFAM" id="SSF58104">
    <property type="entry name" value="Methyl-accepting chemotaxis protein (MCP) signaling domain"/>
    <property type="match status" value="1"/>
</dbReference>
<dbReference type="PANTHER" id="PTHR43531:SF11">
    <property type="entry name" value="METHYL-ACCEPTING CHEMOTAXIS PROTEIN 3"/>
    <property type="match status" value="1"/>
</dbReference>
<dbReference type="Gene3D" id="1.10.287.950">
    <property type="entry name" value="Methyl-accepting chemotaxis protein"/>
    <property type="match status" value="1"/>
</dbReference>
<dbReference type="GO" id="GO:0004888">
    <property type="term" value="F:transmembrane signaling receptor activity"/>
    <property type="evidence" value="ECO:0007669"/>
    <property type="project" value="TreeGrafter"/>
</dbReference>
<dbReference type="GO" id="GO:0006935">
    <property type="term" value="P:chemotaxis"/>
    <property type="evidence" value="ECO:0007669"/>
    <property type="project" value="UniProtKB-KW"/>
</dbReference>
<protein>
    <submittedName>
        <fullName evidence="3">Uncharacterized protein</fullName>
    </submittedName>
</protein>